<evidence type="ECO:0000259" key="2">
    <source>
        <dbReference type="Pfam" id="PF23135"/>
    </source>
</evidence>
<dbReference type="Pfam" id="PF23135">
    <property type="entry name" value="TRI4_N"/>
    <property type="match status" value="1"/>
</dbReference>
<feature type="region of interest" description="Disordered" evidence="1">
    <location>
        <begin position="290"/>
        <end position="316"/>
    </location>
</feature>
<evidence type="ECO:0000313" key="4">
    <source>
        <dbReference type="Proteomes" id="UP001061958"/>
    </source>
</evidence>
<organism evidence="3 4">
    <name type="scientific">Galdieria partita</name>
    <dbReference type="NCBI Taxonomy" id="83374"/>
    <lineage>
        <taxon>Eukaryota</taxon>
        <taxon>Rhodophyta</taxon>
        <taxon>Bangiophyceae</taxon>
        <taxon>Galdieriales</taxon>
        <taxon>Galdieriaceae</taxon>
        <taxon>Galdieria</taxon>
    </lineage>
</organism>
<dbReference type="GO" id="GO:0005634">
    <property type="term" value="C:nucleus"/>
    <property type="evidence" value="ECO:0007669"/>
    <property type="project" value="TreeGrafter"/>
</dbReference>
<evidence type="ECO:0000313" key="3">
    <source>
        <dbReference type="EMBL" id="GJQ09418.1"/>
    </source>
</evidence>
<name>A0A9C7PRP6_9RHOD</name>
<dbReference type="PANTHER" id="PTHR12963">
    <property type="entry name" value="THYROID RECEPTOR INTERACTING PROTEIN RELATED"/>
    <property type="match status" value="1"/>
</dbReference>
<dbReference type="EMBL" id="BQMJ01000008">
    <property type="protein sequence ID" value="GJQ09418.1"/>
    <property type="molecule type" value="Genomic_DNA"/>
</dbReference>
<reference evidence="3" key="2">
    <citation type="submission" date="2022-01" db="EMBL/GenBank/DDBJ databases">
        <authorList>
            <person name="Hirooka S."/>
            <person name="Miyagishima S.Y."/>
        </authorList>
    </citation>
    <scope>NUCLEOTIDE SEQUENCE</scope>
    <source>
        <strain evidence="3">NBRC 102759</strain>
    </source>
</reference>
<dbReference type="AlphaFoldDB" id="A0A9C7PRP6"/>
<gene>
    <name evidence="3" type="ORF">GpartN1_g1209.t1</name>
</gene>
<dbReference type="InterPro" id="IPR039128">
    <property type="entry name" value="TRIP4-like"/>
</dbReference>
<sequence length="316" mass="36535">MIKQQREWLIEQLAKFGLEQVDELVDYLLQCEDEAVLEEYLSGLLGKSEKTEAFLQELFGEQKSIRDKKEPENVVPSSSTNNIVKGDRKIQRTKGRKKSNFYSKSSKISSIEKGENSCVPFIPNCLCCGKVIMEQTSSCNFCGWSPVEDYESFGKTLWGETFREAIVNCSRSKGNRYSIATGHEGYGGHSEYMEDSSDSEELDEMDYEILSKKERLLELERNPTERLKVFDENVDYFDLSSYSELDDEQKRKVERKREEQNRIAKEREEGVRTTFDIEGKLVYHSERSERPYFNPLLPGPSPLFIAASPKQRNRKG</sequence>
<reference evidence="3" key="1">
    <citation type="journal article" date="2022" name="Proc. Natl. Acad. Sci. U.S.A.">
        <title>Life cycle and functional genomics of the unicellular red alga Galdieria for elucidating algal and plant evolution and industrial use.</title>
        <authorList>
            <person name="Hirooka S."/>
            <person name="Itabashi T."/>
            <person name="Ichinose T.M."/>
            <person name="Onuma R."/>
            <person name="Fujiwara T."/>
            <person name="Yamashita S."/>
            <person name="Jong L.W."/>
            <person name="Tomita R."/>
            <person name="Iwane A.H."/>
            <person name="Miyagishima S.Y."/>
        </authorList>
    </citation>
    <scope>NUCLEOTIDE SEQUENCE</scope>
    <source>
        <strain evidence="3">NBRC 102759</strain>
    </source>
</reference>
<feature type="domain" description="Activating signal cointegrator 1 N-terminal" evidence="2">
    <location>
        <begin position="7"/>
        <end position="59"/>
    </location>
</feature>
<dbReference type="InterPro" id="IPR056994">
    <property type="entry name" value="TRI4_N"/>
</dbReference>
<evidence type="ECO:0000256" key="1">
    <source>
        <dbReference type="SAM" id="MobiDB-lite"/>
    </source>
</evidence>
<comment type="caution">
    <text evidence="3">The sequence shown here is derived from an EMBL/GenBank/DDBJ whole genome shotgun (WGS) entry which is preliminary data.</text>
</comment>
<protein>
    <recommendedName>
        <fullName evidence="2">Activating signal cointegrator 1 N-terminal domain-containing protein</fullName>
    </recommendedName>
</protein>
<dbReference type="PANTHER" id="PTHR12963:SF4">
    <property type="entry name" value="ACTIVATING SIGNAL COINTEGRATOR 1"/>
    <property type="match status" value="1"/>
</dbReference>
<keyword evidence="4" id="KW-1185">Reference proteome</keyword>
<accession>A0A9C7PRP6</accession>
<dbReference type="GO" id="GO:0045893">
    <property type="term" value="P:positive regulation of DNA-templated transcription"/>
    <property type="evidence" value="ECO:0007669"/>
    <property type="project" value="TreeGrafter"/>
</dbReference>
<dbReference type="Proteomes" id="UP001061958">
    <property type="component" value="Unassembled WGS sequence"/>
</dbReference>
<proteinExistence type="predicted"/>